<name>A0A813I8T5_POLGL</name>
<dbReference type="AlphaFoldDB" id="A0A813I8T5"/>
<reference evidence="1" key="1">
    <citation type="submission" date="2021-02" db="EMBL/GenBank/DDBJ databases">
        <authorList>
            <person name="Dougan E. K."/>
            <person name="Rhodes N."/>
            <person name="Thang M."/>
            <person name="Chan C."/>
        </authorList>
    </citation>
    <scope>NUCLEOTIDE SEQUENCE</scope>
</reference>
<comment type="caution">
    <text evidence="1">The sequence shown here is derived from an EMBL/GenBank/DDBJ whole genome shotgun (WGS) entry which is preliminary data.</text>
</comment>
<dbReference type="Proteomes" id="UP000626109">
    <property type="component" value="Unassembled WGS sequence"/>
</dbReference>
<gene>
    <name evidence="1" type="ORF">PGLA2088_LOCUS4674</name>
</gene>
<dbReference type="EMBL" id="CAJNNW010004293">
    <property type="protein sequence ID" value="CAE8646287.1"/>
    <property type="molecule type" value="Genomic_DNA"/>
</dbReference>
<protein>
    <submittedName>
        <fullName evidence="1">Uncharacterized protein</fullName>
    </submittedName>
</protein>
<evidence type="ECO:0000313" key="1">
    <source>
        <dbReference type="EMBL" id="CAE8646287.1"/>
    </source>
</evidence>
<sequence length="104" mass="11782">EVINPLLSWTTSNIAGRHGARWLYRDDIDWVRGLLDRSPVLKFIGLHSSLLDRQPLSHLLRPGSCIRYLLEQALPMIFADVQGSSQKLGLLPHALKLPDLEFVD</sequence>
<organism evidence="1 2">
    <name type="scientific">Polarella glacialis</name>
    <name type="common">Dinoflagellate</name>
    <dbReference type="NCBI Taxonomy" id="89957"/>
    <lineage>
        <taxon>Eukaryota</taxon>
        <taxon>Sar</taxon>
        <taxon>Alveolata</taxon>
        <taxon>Dinophyceae</taxon>
        <taxon>Suessiales</taxon>
        <taxon>Suessiaceae</taxon>
        <taxon>Polarella</taxon>
    </lineage>
</organism>
<evidence type="ECO:0000313" key="2">
    <source>
        <dbReference type="Proteomes" id="UP000626109"/>
    </source>
</evidence>
<accession>A0A813I8T5</accession>
<feature type="non-terminal residue" evidence="1">
    <location>
        <position position="104"/>
    </location>
</feature>
<proteinExistence type="predicted"/>